<dbReference type="GO" id="GO:0016301">
    <property type="term" value="F:kinase activity"/>
    <property type="evidence" value="ECO:0007669"/>
    <property type="project" value="UniProtKB-KW"/>
</dbReference>
<dbReference type="Pfam" id="PF06293">
    <property type="entry name" value="Kdo"/>
    <property type="match status" value="1"/>
</dbReference>
<dbReference type="EMBL" id="RJVP01000005">
    <property type="protein sequence ID" value="ROH85579.1"/>
    <property type="molecule type" value="Genomic_DNA"/>
</dbReference>
<comment type="caution">
    <text evidence="1">The sequence shown here is derived from an EMBL/GenBank/DDBJ whole genome shotgun (WGS) entry which is preliminary data.</text>
</comment>
<dbReference type="RefSeq" id="WP_123237898.1">
    <property type="nucleotide sequence ID" value="NZ_RJVP01000005.1"/>
</dbReference>
<evidence type="ECO:0000313" key="2">
    <source>
        <dbReference type="Proteomes" id="UP000275137"/>
    </source>
</evidence>
<dbReference type="InterPro" id="IPR011009">
    <property type="entry name" value="Kinase-like_dom_sf"/>
</dbReference>
<dbReference type="InterPro" id="IPR027023">
    <property type="entry name" value="Put_LipoPS_kinase_InaA"/>
</dbReference>
<name>A0A3N0UYF0_9PROT</name>
<organism evidence="1 2">
    <name type="scientific">Pseudomethylobacillus aquaticus</name>
    <dbReference type="NCBI Taxonomy" id="2676064"/>
    <lineage>
        <taxon>Bacteria</taxon>
        <taxon>Pseudomonadati</taxon>
        <taxon>Pseudomonadota</taxon>
        <taxon>Betaproteobacteria</taxon>
        <taxon>Nitrosomonadales</taxon>
        <taxon>Methylophilaceae</taxon>
        <taxon>Pseudomethylobacillus</taxon>
    </lineage>
</organism>
<accession>A0A3N0UYF0</accession>
<protein>
    <submittedName>
        <fullName evidence="1">Lipopolysaccharide kinase</fullName>
    </submittedName>
</protein>
<evidence type="ECO:0000313" key="1">
    <source>
        <dbReference type="EMBL" id="ROH85579.1"/>
    </source>
</evidence>
<dbReference type="Proteomes" id="UP000275137">
    <property type="component" value="Unassembled WGS sequence"/>
</dbReference>
<keyword evidence="2" id="KW-1185">Reference proteome</keyword>
<keyword evidence="1" id="KW-0418">Kinase</keyword>
<keyword evidence="1" id="KW-0808">Transferase</keyword>
<reference evidence="1 2" key="1">
    <citation type="submission" date="2018-10" db="EMBL/GenBank/DDBJ databases">
        <authorList>
            <person name="Chen W.-M."/>
        </authorList>
    </citation>
    <scope>NUCLEOTIDE SEQUENCE [LARGE SCALE GENOMIC DNA]</scope>
    <source>
        <strain evidence="1 2">H-5</strain>
    </source>
</reference>
<sequence length="262" mass="29670">MQNTEFIADDYRALLSSNALDRFDLAWARNVAWVEPPNLDRGGFSGVGRLGLQAAGGSTVHVYLKRQENHVRKSLAHPWRGEPTLLREFSIIQHLQRHGVPTLEPILFCTQSRSGQQRAVMVTLSLEGYVPMDVFTQSADFLGMSLTQKRAFIAAAANIIKEMHAAGVQHRALYAKHVFVKLQSGQFKLALIDLEKARKSWLPLASTYFDLTTLNYRTAVWSRTSRLYFLKQYFAVARLTGWQKLIGRLIAARSIKKQKVLV</sequence>
<dbReference type="PIRSF" id="PIRSF026326">
    <property type="entry name" value="InaA"/>
    <property type="match status" value="1"/>
</dbReference>
<gene>
    <name evidence="1" type="ORF">ED236_09915</name>
</gene>
<dbReference type="AlphaFoldDB" id="A0A3N0UYF0"/>
<proteinExistence type="predicted"/>
<dbReference type="SUPFAM" id="SSF56112">
    <property type="entry name" value="Protein kinase-like (PK-like)"/>
    <property type="match status" value="1"/>
</dbReference>